<gene>
    <name evidence="6" type="ORF">IV02_26220</name>
</gene>
<sequence>MSQINTGGCHCGSLRYEFDAPLQDIAHCHCSICRRTSGGIVMTWITVPLTSFKWVEGSPATYDSGPTCVRYFCGNCGAQLALFTRNSPEEIDVTIATLDHPEQAPADRHIWTDNRLPWLHLDEHLPGESGETL</sequence>
<comment type="caution">
    <text evidence="6">The sequence shown here is derived from an EMBL/GenBank/DDBJ whole genome shotgun (WGS) entry which is preliminary data.</text>
</comment>
<dbReference type="AlphaFoldDB" id="A0A085URU7"/>
<keyword evidence="2" id="KW-0479">Metal-binding</keyword>
<evidence type="ECO:0000256" key="1">
    <source>
        <dbReference type="ARBA" id="ARBA00005495"/>
    </source>
</evidence>
<keyword evidence="3" id="KW-0862">Zinc</keyword>
<organism evidence="6 7">
    <name type="scientific">Pseudomonas syringae</name>
    <dbReference type="NCBI Taxonomy" id="317"/>
    <lineage>
        <taxon>Bacteria</taxon>
        <taxon>Pseudomonadati</taxon>
        <taxon>Pseudomonadota</taxon>
        <taxon>Gammaproteobacteria</taxon>
        <taxon>Pseudomonadales</taxon>
        <taxon>Pseudomonadaceae</taxon>
        <taxon>Pseudomonas</taxon>
    </lineage>
</organism>
<dbReference type="SUPFAM" id="SSF51316">
    <property type="entry name" value="Mss4-like"/>
    <property type="match status" value="1"/>
</dbReference>
<dbReference type="PATRIC" id="fig|317.174.peg.5356"/>
<reference evidence="6 7" key="1">
    <citation type="submission" date="2014-07" db="EMBL/GenBank/DDBJ databases">
        <title>Draft Genome Sequences of Environmental Pseudomonas syringae strains.</title>
        <authorList>
            <person name="Baltrus D.A."/>
            <person name="Berge O."/>
            <person name="Morris C."/>
        </authorList>
    </citation>
    <scope>NUCLEOTIDE SEQUENCE [LARGE SCALE GENOMIC DNA]</scope>
    <source>
        <strain evidence="6 7">CEB003</strain>
    </source>
</reference>
<comment type="similarity">
    <text evidence="1">Belongs to the Gfa family.</text>
</comment>
<evidence type="ECO:0000256" key="3">
    <source>
        <dbReference type="ARBA" id="ARBA00022833"/>
    </source>
</evidence>
<feature type="domain" description="CENP-V/GFA" evidence="5">
    <location>
        <begin position="5"/>
        <end position="119"/>
    </location>
</feature>
<evidence type="ECO:0000256" key="2">
    <source>
        <dbReference type="ARBA" id="ARBA00022723"/>
    </source>
</evidence>
<evidence type="ECO:0000313" key="7">
    <source>
        <dbReference type="Proteomes" id="UP000028643"/>
    </source>
</evidence>
<dbReference type="InterPro" id="IPR006913">
    <property type="entry name" value="CENP-V/GFA"/>
</dbReference>
<dbReference type="Gene3D" id="3.90.1590.10">
    <property type="entry name" value="glutathione-dependent formaldehyde- activating enzyme (gfa)"/>
    <property type="match status" value="1"/>
</dbReference>
<accession>A0A085URU7</accession>
<evidence type="ECO:0000259" key="5">
    <source>
        <dbReference type="PROSITE" id="PS51891"/>
    </source>
</evidence>
<dbReference type="PANTHER" id="PTHR33337:SF40">
    <property type="entry name" value="CENP-V_GFA DOMAIN-CONTAINING PROTEIN-RELATED"/>
    <property type="match status" value="1"/>
</dbReference>
<evidence type="ECO:0000256" key="4">
    <source>
        <dbReference type="ARBA" id="ARBA00023239"/>
    </source>
</evidence>
<dbReference type="GO" id="GO:0016846">
    <property type="term" value="F:carbon-sulfur lyase activity"/>
    <property type="evidence" value="ECO:0007669"/>
    <property type="project" value="InterPro"/>
</dbReference>
<protein>
    <submittedName>
        <fullName evidence="6">Aldehyde-activating protein</fullName>
    </submittedName>
</protein>
<keyword evidence="4" id="KW-0456">Lyase</keyword>
<dbReference type="Proteomes" id="UP000028643">
    <property type="component" value="Unassembled WGS sequence"/>
</dbReference>
<dbReference type="InterPro" id="IPR011057">
    <property type="entry name" value="Mss4-like_sf"/>
</dbReference>
<dbReference type="Pfam" id="PF04828">
    <property type="entry name" value="GFA"/>
    <property type="match status" value="1"/>
</dbReference>
<dbReference type="EMBL" id="JPQT01000141">
    <property type="protein sequence ID" value="KFE45910.1"/>
    <property type="molecule type" value="Genomic_DNA"/>
</dbReference>
<name>A0A085URU7_PSESX</name>
<evidence type="ECO:0000313" key="6">
    <source>
        <dbReference type="EMBL" id="KFE45910.1"/>
    </source>
</evidence>
<dbReference type="PROSITE" id="PS51891">
    <property type="entry name" value="CENP_V_GFA"/>
    <property type="match status" value="1"/>
</dbReference>
<dbReference type="GO" id="GO:0046872">
    <property type="term" value="F:metal ion binding"/>
    <property type="evidence" value="ECO:0007669"/>
    <property type="project" value="UniProtKB-KW"/>
</dbReference>
<proteinExistence type="inferred from homology"/>
<dbReference type="PANTHER" id="PTHR33337">
    <property type="entry name" value="GFA DOMAIN-CONTAINING PROTEIN"/>
    <property type="match status" value="1"/>
</dbReference>
<dbReference type="RefSeq" id="WP_020293333.1">
    <property type="nucleotide sequence ID" value="NZ_JPQT01000141.1"/>
</dbReference>